<proteinExistence type="predicted"/>
<dbReference type="HOGENOM" id="CLU_721361_0_0_11"/>
<feature type="compositionally biased region" description="Basic and acidic residues" evidence="1">
    <location>
        <begin position="141"/>
        <end position="153"/>
    </location>
</feature>
<feature type="compositionally biased region" description="Basic and acidic residues" evidence="1">
    <location>
        <begin position="188"/>
        <end position="199"/>
    </location>
</feature>
<feature type="compositionally biased region" description="Low complexity" evidence="1">
    <location>
        <begin position="105"/>
        <end position="140"/>
    </location>
</feature>
<accession>A6WH36</accession>
<name>A6WH36_KINRD</name>
<evidence type="ECO:0000313" key="3">
    <source>
        <dbReference type="Proteomes" id="UP000001116"/>
    </source>
</evidence>
<sequence length="418" mass="44310">MNRDRGRAKTMCQKKPGPRCSAHGRHRLEAAAARLQELEEAGVDGPSRQQALQRHRDAQRDFDSTPAGQRDLQQRLEHGDVEGTAAEREHLRQRLAEGRQRRAAARAAAAEVTQPESSSTLTTSTESPSGTTSSTASSTTDTREQGNDRDRTHQPAAPSRGQSPDAGGARGVPAAAGLAPGAAPGAAGDDRGAVVGRGDRGGAPDRLLIDGRSVQPIAVHQPPEDLAARLRAQGKSTPTLHELAPADAGAYRDSIAALASSTPYAASVYVYSEQEYAQMRLLVTDDGRSGVALKGDEIVSVFSRADGEHRGCAESMLATAVAAGGRRLDCFDTVLPRVYSAAGFVPTARLRWNDEYAPDGWSYETYSAYNGGRPDVVFMAYDPDHVGGRYDPTGGIHIDDYDDGVSAAQAAAKEPRST</sequence>
<feature type="compositionally biased region" description="Basic and acidic residues" evidence="1">
    <location>
        <begin position="54"/>
        <end position="63"/>
    </location>
</feature>
<evidence type="ECO:0000256" key="1">
    <source>
        <dbReference type="SAM" id="MobiDB-lite"/>
    </source>
</evidence>
<evidence type="ECO:0000313" key="2">
    <source>
        <dbReference type="EMBL" id="ABS06125.1"/>
    </source>
</evidence>
<geneLocation type="plasmid" evidence="2 3">
    <name>pKRAD01</name>
</geneLocation>
<keyword evidence="2" id="KW-0614">Plasmid</keyword>
<dbReference type="KEGG" id="kra:Krad_4666"/>
<organism evidence="2 3">
    <name type="scientific">Kineococcus radiotolerans (strain ATCC BAA-149 / DSM 14245 / SRS30216)</name>
    <dbReference type="NCBI Taxonomy" id="266940"/>
    <lineage>
        <taxon>Bacteria</taxon>
        <taxon>Bacillati</taxon>
        <taxon>Actinomycetota</taxon>
        <taxon>Actinomycetes</taxon>
        <taxon>Kineosporiales</taxon>
        <taxon>Kineosporiaceae</taxon>
        <taxon>Kineococcus</taxon>
    </lineage>
</organism>
<dbReference type="AlphaFoldDB" id="A6WH36"/>
<dbReference type="Proteomes" id="UP000001116">
    <property type="component" value="Plasmid pKRAD01"/>
</dbReference>
<feature type="region of interest" description="Disordered" evidence="1">
    <location>
        <begin position="1"/>
        <end position="25"/>
    </location>
</feature>
<feature type="compositionally biased region" description="Low complexity" evidence="1">
    <location>
        <begin position="164"/>
        <end position="187"/>
    </location>
</feature>
<gene>
    <name evidence="2" type="ordered locus">Krad_4666</name>
</gene>
<feature type="compositionally biased region" description="Basic and acidic residues" evidence="1">
    <location>
        <begin position="72"/>
        <end position="100"/>
    </location>
</feature>
<protein>
    <submittedName>
        <fullName evidence="2">Uncharacterized protein</fullName>
    </submittedName>
</protein>
<feature type="region of interest" description="Disordered" evidence="1">
    <location>
        <begin position="39"/>
        <end position="199"/>
    </location>
</feature>
<reference evidence="3" key="1">
    <citation type="journal article" date="2008" name="PLoS ONE">
        <title>Survival in nuclear waste, extreme resistance, and potential applications gleaned from the genome sequence of Kineococcus radiotolerans SRS30216.</title>
        <authorList>
            <person name="Bagwell C.E."/>
            <person name="Bhat S."/>
            <person name="Hawkins G.M."/>
            <person name="Smith B.W."/>
            <person name="Biswas T."/>
            <person name="Hoover T.R."/>
            <person name="Saunders E."/>
            <person name="Han C.S."/>
            <person name="Tsodikov O.V."/>
            <person name="Shimkets L.J."/>
        </authorList>
    </citation>
    <scope>NUCLEOTIDE SEQUENCE [LARGE SCALE GENOMIC DNA]</scope>
    <source>
        <strain evidence="3">ATCC BAA-149 / DSM 14245 / SRS30216</strain>
    </source>
</reference>
<keyword evidence="3" id="KW-1185">Reference proteome</keyword>
<dbReference type="EMBL" id="CP000751">
    <property type="protein sequence ID" value="ABS06125.1"/>
    <property type="molecule type" value="Genomic_DNA"/>
</dbReference>